<reference evidence="3 4" key="1">
    <citation type="submission" date="2019-12" db="EMBL/GenBank/DDBJ databases">
        <title>Paraburkholderia acidiphila 7Q-K02 sp. nov and Paraburkholderia acidisoli DHF22 sp. nov., two strains isolated from forest soil.</title>
        <authorList>
            <person name="Gao Z."/>
            <person name="Qiu L."/>
        </authorList>
    </citation>
    <scope>NUCLEOTIDE SEQUENCE [LARGE SCALE GENOMIC DNA]</scope>
    <source>
        <strain evidence="3 4">7Q-K02</strain>
    </source>
</reference>
<evidence type="ECO:0000313" key="3">
    <source>
        <dbReference type="EMBL" id="QGZ53911.1"/>
    </source>
</evidence>
<dbReference type="KEGG" id="pacp:FAZ97_02725"/>
<proteinExistence type="predicted"/>
<protein>
    <recommendedName>
        <fullName evidence="5">DUF4148 domain-containing protein</fullName>
    </recommendedName>
</protein>
<organism evidence="3 4">
    <name type="scientific">Paraburkholderia acidiphila</name>
    <dbReference type="NCBI Taxonomy" id="2571747"/>
    <lineage>
        <taxon>Bacteria</taxon>
        <taxon>Pseudomonadati</taxon>
        <taxon>Pseudomonadota</taxon>
        <taxon>Betaproteobacteria</taxon>
        <taxon>Burkholderiales</taxon>
        <taxon>Burkholderiaceae</taxon>
        <taxon>Paraburkholderia</taxon>
    </lineage>
</organism>
<feature type="signal peptide" evidence="2">
    <location>
        <begin position="1"/>
        <end position="24"/>
    </location>
</feature>
<evidence type="ECO:0008006" key="5">
    <source>
        <dbReference type="Google" id="ProtNLM"/>
    </source>
</evidence>
<evidence type="ECO:0000256" key="1">
    <source>
        <dbReference type="SAM" id="MobiDB-lite"/>
    </source>
</evidence>
<feature type="compositionally biased region" description="Low complexity" evidence="1">
    <location>
        <begin position="23"/>
        <end position="43"/>
    </location>
</feature>
<feature type="chain" id="PRO_5031084373" description="DUF4148 domain-containing protein" evidence="2">
    <location>
        <begin position="25"/>
        <end position="89"/>
    </location>
</feature>
<dbReference type="RefSeq" id="WP_158757071.1">
    <property type="nucleotide sequence ID" value="NZ_CP046909.1"/>
</dbReference>
<dbReference type="OrthoDB" id="9110298at2"/>
<dbReference type="EMBL" id="CP046909">
    <property type="protein sequence ID" value="QGZ53911.1"/>
    <property type="molecule type" value="Genomic_DNA"/>
</dbReference>
<keyword evidence="4" id="KW-1185">Reference proteome</keyword>
<keyword evidence="2" id="KW-0732">Signal</keyword>
<dbReference type="AlphaFoldDB" id="A0A7Z2G292"/>
<sequence length="89" mass="9082">MNTMNTVRIAVAAAAAFFAGSALAQSQSDDQTQQAATPPAAQDVGGSPMSTGASGAPMTLTHAQVYQDLIRSEQSGQQKALSEGLYHGN</sequence>
<evidence type="ECO:0000256" key="2">
    <source>
        <dbReference type="SAM" id="SignalP"/>
    </source>
</evidence>
<feature type="region of interest" description="Disordered" evidence="1">
    <location>
        <begin position="23"/>
        <end position="58"/>
    </location>
</feature>
<accession>A0A7Z2G292</accession>
<evidence type="ECO:0000313" key="4">
    <source>
        <dbReference type="Proteomes" id="UP000434209"/>
    </source>
</evidence>
<name>A0A7Z2G292_9BURK</name>
<gene>
    <name evidence="3" type="ORF">FAZ97_02725</name>
</gene>
<dbReference type="Proteomes" id="UP000434209">
    <property type="component" value="Chromosome 1"/>
</dbReference>